<keyword evidence="1" id="KW-0812">Transmembrane</keyword>
<evidence type="ECO:0000313" key="3">
    <source>
        <dbReference type="Proteomes" id="UP000598350"/>
    </source>
</evidence>
<keyword evidence="1" id="KW-0472">Membrane</keyword>
<keyword evidence="1" id="KW-1133">Transmembrane helix</keyword>
<gene>
    <name evidence="2" type="ORF">HPE63_07935</name>
</gene>
<evidence type="ECO:0008006" key="4">
    <source>
        <dbReference type="Google" id="ProtNLM"/>
    </source>
</evidence>
<organism evidence="2 3">
    <name type="scientific">Maribacter arenosus</name>
    <dbReference type="NCBI Taxonomy" id="1854708"/>
    <lineage>
        <taxon>Bacteria</taxon>
        <taxon>Pseudomonadati</taxon>
        <taxon>Bacteroidota</taxon>
        <taxon>Flavobacteriia</taxon>
        <taxon>Flavobacteriales</taxon>
        <taxon>Flavobacteriaceae</taxon>
        <taxon>Maribacter</taxon>
    </lineage>
</organism>
<dbReference type="Proteomes" id="UP000598350">
    <property type="component" value="Unassembled WGS sequence"/>
</dbReference>
<dbReference type="RefSeq" id="WP_188313714.1">
    <property type="nucleotide sequence ID" value="NZ_JABTCG010000002.1"/>
</dbReference>
<proteinExistence type="predicted"/>
<feature type="transmembrane region" description="Helical" evidence="1">
    <location>
        <begin position="304"/>
        <end position="324"/>
    </location>
</feature>
<reference evidence="2 3" key="1">
    <citation type="submission" date="2020-05" db="EMBL/GenBank/DDBJ databases">
        <title>The draft genome sequence of Maribacter arenosus CAU 1321.</title>
        <authorList>
            <person name="Mu L."/>
        </authorList>
    </citation>
    <scope>NUCLEOTIDE SEQUENCE [LARGE SCALE GENOMIC DNA]</scope>
    <source>
        <strain evidence="2 3">CAU 1321</strain>
    </source>
</reference>
<sequence>MSNQVQPQTPPPSDEIDLGQLFQMIGKGLNRIFRSFLRLFLYLKKNALILLGLVILGGAIGFGLNQIISKKLKTEVIVKPQLESKNYLYDVISEIQANIKAKDTAFFAINGIDVFNFDGLGVTIAPMNENRVSSESEIKYLELLQSFENTEAIADIVRAELQNKSSFNHRITFFYKDAKVGQQFAKGVMKYINTNEYFDGLITVYRENATSRIAENKQLLKQVDEIITGYTTKMAEKDAMVGNDRIVLDNQETVNITGLFDLKNRLIQDIESKKMELEQRTEPIKVINFGKPQQIQKAFFGKNIVLIPLIFVGVFFLVSFLKYLNNKSSEIIV</sequence>
<protein>
    <recommendedName>
        <fullName evidence="4">Chain length determinant protein</fullName>
    </recommendedName>
</protein>
<name>A0ABR7VA96_9FLAO</name>
<dbReference type="EMBL" id="JABTCG010000002">
    <property type="protein sequence ID" value="MBD0850595.1"/>
    <property type="molecule type" value="Genomic_DNA"/>
</dbReference>
<feature type="transmembrane region" description="Helical" evidence="1">
    <location>
        <begin position="47"/>
        <end position="64"/>
    </location>
</feature>
<evidence type="ECO:0000256" key="1">
    <source>
        <dbReference type="SAM" id="Phobius"/>
    </source>
</evidence>
<comment type="caution">
    <text evidence="2">The sequence shown here is derived from an EMBL/GenBank/DDBJ whole genome shotgun (WGS) entry which is preliminary data.</text>
</comment>
<accession>A0ABR7VA96</accession>
<keyword evidence="3" id="KW-1185">Reference proteome</keyword>
<evidence type="ECO:0000313" key="2">
    <source>
        <dbReference type="EMBL" id="MBD0850595.1"/>
    </source>
</evidence>